<sequence length="117" mass="13276">MSNVLYKGHQQQLKRKTNVLEAARKRQMSMKVFQPNFSDHIEILVKEKLLLLLIISFCLLSLNAQVKLRIEPGVLLDTDSENLGLLLNIEPKVKASENVVIGLRLGIAINPQKFEID</sequence>
<dbReference type="EMBL" id="JAYKLX010000004">
    <property type="protein sequence ID" value="MEB3345757.1"/>
    <property type="molecule type" value="Genomic_DNA"/>
</dbReference>
<proteinExistence type="predicted"/>
<reference evidence="1 2" key="1">
    <citation type="journal article" date="2013" name="Int. J. Syst. Evol. Microbiol.">
        <title>Aquimarina gracilis sp. nov., isolated from the gut microflora of a mussel, Mytilus coruscus, and emended description of Aquimarina spongiae.</title>
        <authorList>
            <person name="Park S.C."/>
            <person name="Choe H.N."/>
            <person name="Baik K.S."/>
            <person name="Seong C.N."/>
        </authorList>
    </citation>
    <scope>NUCLEOTIDE SEQUENCE [LARGE SCALE GENOMIC DNA]</scope>
    <source>
        <strain evidence="1 2">PSC32</strain>
    </source>
</reference>
<comment type="caution">
    <text evidence="1">The sequence shown here is derived from an EMBL/GenBank/DDBJ whole genome shotgun (WGS) entry which is preliminary data.</text>
</comment>
<organism evidence="1 2">
    <name type="scientific">Aquimarina gracilis</name>
    <dbReference type="NCBI Taxonomy" id="874422"/>
    <lineage>
        <taxon>Bacteria</taxon>
        <taxon>Pseudomonadati</taxon>
        <taxon>Bacteroidota</taxon>
        <taxon>Flavobacteriia</taxon>
        <taxon>Flavobacteriales</taxon>
        <taxon>Flavobacteriaceae</taxon>
        <taxon>Aquimarina</taxon>
    </lineage>
</organism>
<dbReference type="Proteomes" id="UP001327027">
    <property type="component" value="Unassembled WGS sequence"/>
</dbReference>
<name>A0ABU5ZVI7_9FLAO</name>
<accession>A0ABU5ZVI7</accession>
<protein>
    <submittedName>
        <fullName evidence="1">Uncharacterized protein</fullName>
    </submittedName>
</protein>
<evidence type="ECO:0000313" key="2">
    <source>
        <dbReference type="Proteomes" id="UP001327027"/>
    </source>
</evidence>
<gene>
    <name evidence="1" type="ORF">U6A24_09810</name>
</gene>
<keyword evidence="2" id="KW-1185">Reference proteome</keyword>
<dbReference type="RefSeq" id="WP_324179788.1">
    <property type="nucleotide sequence ID" value="NZ_BAABAW010000007.1"/>
</dbReference>
<evidence type="ECO:0000313" key="1">
    <source>
        <dbReference type="EMBL" id="MEB3345757.1"/>
    </source>
</evidence>